<evidence type="ECO:0000313" key="2">
    <source>
        <dbReference type="EMBL" id="KAG1764390.1"/>
    </source>
</evidence>
<dbReference type="EMBL" id="JABBWD010000126">
    <property type="protein sequence ID" value="KAG1764390.1"/>
    <property type="molecule type" value="Genomic_DNA"/>
</dbReference>
<comment type="caution">
    <text evidence="2">The sequence shown here is derived from an EMBL/GenBank/DDBJ whole genome shotgun (WGS) entry which is preliminary data.</text>
</comment>
<protein>
    <submittedName>
        <fullName evidence="2">Uncharacterized protein</fullName>
    </submittedName>
</protein>
<feature type="region of interest" description="Disordered" evidence="1">
    <location>
        <begin position="106"/>
        <end position="128"/>
    </location>
</feature>
<evidence type="ECO:0000313" key="3">
    <source>
        <dbReference type="Proteomes" id="UP000714275"/>
    </source>
</evidence>
<dbReference type="Proteomes" id="UP000714275">
    <property type="component" value="Unassembled WGS sequence"/>
</dbReference>
<gene>
    <name evidence="2" type="ORF">EV702DRAFT_1154115</name>
</gene>
<dbReference type="OrthoDB" id="2656405at2759"/>
<proteinExistence type="predicted"/>
<keyword evidence="3" id="KW-1185">Reference proteome</keyword>
<reference evidence="2" key="1">
    <citation type="journal article" date="2020" name="New Phytol.">
        <title>Comparative genomics reveals dynamic genome evolution in host specialist ectomycorrhizal fungi.</title>
        <authorList>
            <person name="Lofgren L.A."/>
            <person name="Nguyen N.H."/>
            <person name="Vilgalys R."/>
            <person name="Ruytinx J."/>
            <person name="Liao H.L."/>
            <person name="Branco S."/>
            <person name="Kuo A."/>
            <person name="LaButti K."/>
            <person name="Lipzen A."/>
            <person name="Andreopoulos W."/>
            <person name="Pangilinan J."/>
            <person name="Riley R."/>
            <person name="Hundley H."/>
            <person name="Na H."/>
            <person name="Barry K."/>
            <person name="Grigoriev I.V."/>
            <person name="Stajich J.E."/>
            <person name="Kennedy P.G."/>
        </authorList>
    </citation>
    <scope>NUCLEOTIDE SEQUENCE</scope>
    <source>
        <strain evidence="2">DOB743</strain>
    </source>
</reference>
<dbReference type="AlphaFoldDB" id="A0A9P7CWP0"/>
<evidence type="ECO:0000256" key="1">
    <source>
        <dbReference type="SAM" id="MobiDB-lite"/>
    </source>
</evidence>
<sequence length="367" mass="42791">MQAALALFHANKNIFVEHGVREHFNILKLHSMVHYIDSIRLFGSADGFNTELPERLHIDFAKRAYRASNRRNYVIQMTTWLRRQESIYLQYAYLRWWASQNAANEDSHSQDSDTSIDSDSDGDSPLPADHHQLRAVDLPWQIHRFTMFTASRGYFVPRTCPFPNSKIQWLVDNHNASLIIPALDEFLRHNLHTRSHRKLTLQDRVDVYKYVKVLSPARPHFNSAKCLFKVRASPEIASKDPRKLPSPARFDTVLVIKDRDQYTASGEGISGLRVAEVKAVFDLPPHLGRFSCPLMYIHWFRPLQSFDENLQSFRLTRSSRQHQPNAAVLPVDRLLRPVHLTPRFSRDGSEEFYPNRYIDLELFERLS</sequence>
<name>A0A9P7CWP0_9AGAM</name>
<organism evidence="2 3">
    <name type="scientific">Suillus placidus</name>
    <dbReference type="NCBI Taxonomy" id="48579"/>
    <lineage>
        <taxon>Eukaryota</taxon>
        <taxon>Fungi</taxon>
        <taxon>Dikarya</taxon>
        <taxon>Basidiomycota</taxon>
        <taxon>Agaricomycotina</taxon>
        <taxon>Agaricomycetes</taxon>
        <taxon>Agaricomycetidae</taxon>
        <taxon>Boletales</taxon>
        <taxon>Suillineae</taxon>
        <taxon>Suillaceae</taxon>
        <taxon>Suillus</taxon>
    </lineage>
</organism>
<accession>A0A9P7CWP0</accession>